<keyword evidence="4" id="KW-1185">Reference proteome</keyword>
<feature type="transmembrane region" description="Helical" evidence="1">
    <location>
        <begin position="192"/>
        <end position="212"/>
    </location>
</feature>
<organism evidence="3 4">
    <name type="scientific">Anatilimnocola aggregata</name>
    <dbReference type="NCBI Taxonomy" id="2528021"/>
    <lineage>
        <taxon>Bacteria</taxon>
        <taxon>Pseudomonadati</taxon>
        <taxon>Planctomycetota</taxon>
        <taxon>Planctomycetia</taxon>
        <taxon>Pirellulales</taxon>
        <taxon>Pirellulaceae</taxon>
        <taxon>Anatilimnocola</taxon>
    </lineage>
</organism>
<dbReference type="InterPro" id="IPR003675">
    <property type="entry name" value="Rce1/LyrA-like_dom"/>
</dbReference>
<gene>
    <name evidence="3" type="ORF">ETAA8_02640</name>
</gene>
<reference evidence="3 4" key="1">
    <citation type="submission" date="2019-02" db="EMBL/GenBank/DDBJ databases">
        <title>Deep-cultivation of Planctomycetes and their phenomic and genomic characterization uncovers novel biology.</title>
        <authorList>
            <person name="Wiegand S."/>
            <person name="Jogler M."/>
            <person name="Boedeker C."/>
            <person name="Pinto D."/>
            <person name="Vollmers J."/>
            <person name="Rivas-Marin E."/>
            <person name="Kohn T."/>
            <person name="Peeters S.H."/>
            <person name="Heuer A."/>
            <person name="Rast P."/>
            <person name="Oberbeckmann S."/>
            <person name="Bunk B."/>
            <person name="Jeske O."/>
            <person name="Meyerdierks A."/>
            <person name="Storesund J.E."/>
            <person name="Kallscheuer N."/>
            <person name="Luecker S."/>
            <person name="Lage O.M."/>
            <person name="Pohl T."/>
            <person name="Merkel B.J."/>
            <person name="Hornburger P."/>
            <person name="Mueller R.-W."/>
            <person name="Bruemmer F."/>
            <person name="Labrenz M."/>
            <person name="Spormann A.M."/>
            <person name="Op den Camp H."/>
            <person name="Overmann J."/>
            <person name="Amann R."/>
            <person name="Jetten M.S.M."/>
            <person name="Mascher T."/>
            <person name="Medema M.H."/>
            <person name="Devos D.P."/>
            <person name="Kaster A.-K."/>
            <person name="Ovreas L."/>
            <person name="Rohde M."/>
            <person name="Galperin M.Y."/>
            <person name="Jogler C."/>
        </authorList>
    </citation>
    <scope>NUCLEOTIDE SEQUENCE [LARGE SCALE GENOMIC DNA]</scope>
    <source>
        <strain evidence="3 4">ETA_A8</strain>
    </source>
</reference>
<dbReference type="EMBL" id="CP036274">
    <property type="protein sequence ID" value="QDU25201.1"/>
    <property type="molecule type" value="Genomic_DNA"/>
</dbReference>
<keyword evidence="1" id="KW-0812">Transmembrane</keyword>
<keyword evidence="1" id="KW-1133">Transmembrane helix</keyword>
<feature type="transmembrane region" description="Helical" evidence="1">
    <location>
        <begin position="218"/>
        <end position="238"/>
    </location>
</feature>
<dbReference type="GO" id="GO:0006508">
    <property type="term" value="P:proteolysis"/>
    <property type="evidence" value="ECO:0007669"/>
    <property type="project" value="UniProtKB-KW"/>
</dbReference>
<keyword evidence="1" id="KW-0472">Membrane</keyword>
<feature type="transmembrane region" description="Helical" evidence="1">
    <location>
        <begin position="57"/>
        <end position="78"/>
    </location>
</feature>
<keyword evidence="3" id="KW-0645">Protease</keyword>
<evidence type="ECO:0000313" key="3">
    <source>
        <dbReference type="EMBL" id="QDU25201.1"/>
    </source>
</evidence>
<dbReference type="GO" id="GO:0004175">
    <property type="term" value="F:endopeptidase activity"/>
    <property type="evidence" value="ECO:0007669"/>
    <property type="project" value="UniProtKB-ARBA"/>
</dbReference>
<dbReference type="Pfam" id="PF02517">
    <property type="entry name" value="Rce1-like"/>
    <property type="match status" value="1"/>
</dbReference>
<feature type="transmembrane region" description="Helical" evidence="1">
    <location>
        <begin position="90"/>
        <end position="114"/>
    </location>
</feature>
<accession>A0A517Y4M4</accession>
<name>A0A517Y4M4_9BACT</name>
<dbReference type="KEGG" id="aagg:ETAA8_02640"/>
<keyword evidence="3" id="KW-0378">Hydrolase</keyword>
<dbReference type="AlphaFoldDB" id="A0A517Y4M4"/>
<feature type="domain" description="CAAX prenyl protease 2/Lysostaphin resistance protein A-like" evidence="2">
    <location>
        <begin position="142"/>
        <end position="255"/>
    </location>
</feature>
<feature type="transmembrane region" description="Helical" evidence="1">
    <location>
        <begin position="134"/>
        <end position="153"/>
    </location>
</feature>
<proteinExistence type="predicted"/>
<evidence type="ECO:0000256" key="1">
    <source>
        <dbReference type="SAM" id="Phobius"/>
    </source>
</evidence>
<feature type="transmembrane region" description="Helical" evidence="1">
    <location>
        <begin position="25"/>
        <end position="45"/>
    </location>
</feature>
<dbReference type="GO" id="GO:0080120">
    <property type="term" value="P:CAAX-box protein maturation"/>
    <property type="evidence" value="ECO:0007669"/>
    <property type="project" value="UniProtKB-ARBA"/>
</dbReference>
<evidence type="ECO:0000313" key="4">
    <source>
        <dbReference type="Proteomes" id="UP000315017"/>
    </source>
</evidence>
<feature type="transmembrane region" description="Helical" evidence="1">
    <location>
        <begin position="245"/>
        <end position="265"/>
    </location>
</feature>
<sequence length="270" mass="30246">MRPLGQALQEPSWHNQAMPALPHRANLIAVLFAMTYPTLLTWVYFTLLKDSPSTWQQAAFGIGKVIQFAFPAVWVFCIQRRPLALPQLPTRGLGLALLIGIAQLIAGLAVYYFWLKSSGVFTAPVQEMLAKLRGFGLDWRAGFVALAIGYSLVHSWLEEYYWRWFVLNELRPREELSDATSSATISAATWRAIAISSVAFMAHHVLVLAGYFRWDSPWTYILSLCVGSGGAIFGWLYVRSRSIYAPWLAHACADAVIFLIGYDLLGSQLK</sequence>
<evidence type="ECO:0000259" key="2">
    <source>
        <dbReference type="Pfam" id="PF02517"/>
    </source>
</evidence>
<dbReference type="Proteomes" id="UP000315017">
    <property type="component" value="Chromosome"/>
</dbReference>
<protein>
    <submittedName>
        <fullName evidence="3">CAAX amino terminal protease self-immunity</fullName>
    </submittedName>
</protein>